<organism evidence="1">
    <name type="scientific">marine sediment metagenome</name>
    <dbReference type="NCBI Taxonomy" id="412755"/>
    <lineage>
        <taxon>unclassified sequences</taxon>
        <taxon>metagenomes</taxon>
        <taxon>ecological metagenomes</taxon>
    </lineage>
</organism>
<sequence>MEVAVSLAILSVITVAMASAIVLAVKALPTADSPAQRTLRAAQVAQQIVTELQYATAIARAEPGAVAFTVGDRNDDGLPETIRYTWAGAPGDPLTRQLNSGSDVAVLQDVYAFALDYGARTVEEEVPAGRSSEVLLATDSGSSWMAFTITPDDWLGQYFEPSLPADATSWSVTRVEFWARISGSDTGEVSVQLRAADAGGLPSDQVLEEHSVYEIDMSSSSYSSETVTFAGVTGLQPDQGLCLVIKHVSGAQACNVLIGVDSSGGGTTYLLMTTNGGQSFSADGGMSMGFTVYGTYTSPDIIGTVTRQFIQRVSLTLQGGPEPAAAVHTAAVLLNNPKVAIE</sequence>
<comment type="caution">
    <text evidence="1">The sequence shown here is derived from an EMBL/GenBank/DDBJ whole genome shotgun (WGS) entry which is preliminary data.</text>
</comment>
<evidence type="ECO:0000313" key="1">
    <source>
        <dbReference type="EMBL" id="KKN97000.1"/>
    </source>
</evidence>
<accession>A0A0F9UVC9</accession>
<dbReference type="AlphaFoldDB" id="A0A0F9UVC9"/>
<gene>
    <name evidence="1" type="ORF">LCGC14_0162510</name>
</gene>
<dbReference type="EMBL" id="LAZR01000061">
    <property type="protein sequence ID" value="KKN97000.1"/>
    <property type="molecule type" value="Genomic_DNA"/>
</dbReference>
<name>A0A0F9UVC9_9ZZZZ</name>
<protein>
    <submittedName>
        <fullName evidence="1">Uncharacterized protein</fullName>
    </submittedName>
</protein>
<proteinExistence type="predicted"/>
<reference evidence="1" key="1">
    <citation type="journal article" date="2015" name="Nature">
        <title>Complex archaea that bridge the gap between prokaryotes and eukaryotes.</title>
        <authorList>
            <person name="Spang A."/>
            <person name="Saw J.H."/>
            <person name="Jorgensen S.L."/>
            <person name="Zaremba-Niedzwiedzka K."/>
            <person name="Martijn J."/>
            <person name="Lind A.E."/>
            <person name="van Eijk R."/>
            <person name="Schleper C."/>
            <person name="Guy L."/>
            <person name="Ettema T.J."/>
        </authorList>
    </citation>
    <scope>NUCLEOTIDE SEQUENCE</scope>
</reference>